<dbReference type="PROSITE" id="PS50887">
    <property type="entry name" value="GGDEF"/>
    <property type="match status" value="1"/>
</dbReference>
<comment type="catalytic activity">
    <reaction evidence="2">
        <text>2 GTP = 3',3'-c-di-GMP + 2 diphosphate</text>
        <dbReference type="Rhea" id="RHEA:24898"/>
        <dbReference type="ChEBI" id="CHEBI:33019"/>
        <dbReference type="ChEBI" id="CHEBI:37565"/>
        <dbReference type="ChEBI" id="CHEBI:58805"/>
        <dbReference type="EC" id="2.7.7.65"/>
    </reaction>
</comment>
<gene>
    <name evidence="5" type="ORF">AACH11_06400</name>
</gene>
<dbReference type="InterPro" id="IPR043128">
    <property type="entry name" value="Rev_trsase/Diguanyl_cyclase"/>
</dbReference>
<keyword evidence="6" id="KW-1185">Reference proteome</keyword>
<dbReference type="NCBIfam" id="TIGR00254">
    <property type="entry name" value="GGDEF"/>
    <property type="match status" value="1"/>
</dbReference>
<dbReference type="InterPro" id="IPR050469">
    <property type="entry name" value="Diguanylate_Cyclase"/>
</dbReference>
<dbReference type="Pfam" id="PF00990">
    <property type="entry name" value="GGDEF"/>
    <property type="match status" value="1"/>
</dbReference>
<dbReference type="InterPro" id="IPR029787">
    <property type="entry name" value="Nucleotide_cyclase"/>
</dbReference>
<feature type="transmembrane region" description="Helical" evidence="3">
    <location>
        <begin position="116"/>
        <end position="136"/>
    </location>
</feature>
<dbReference type="Gene3D" id="3.30.70.270">
    <property type="match status" value="1"/>
</dbReference>
<dbReference type="Proteomes" id="UP001368500">
    <property type="component" value="Unassembled WGS sequence"/>
</dbReference>
<feature type="transmembrane region" description="Helical" evidence="3">
    <location>
        <begin position="142"/>
        <end position="162"/>
    </location>
</feature>
<keyword evidence="3" id="KW-1133">Transmembrane helix</keyword>
<evidence type="ECO:0000313" key="5">
    <source>
        <dbReference type="EMBL" id="MEK8025588.1"/>
    </source>
</evidence>
<feature type="domain" description="GGDEF" evidence="4">
    <location>
        <begin position="266"/>
        <end position="405"/>
    </location>
</feature>
<dbReference type="InterPro" id="IPR000160">
    <property type="entry name" value="GGDEF_dom"/>
</dbReference>
<sequence length="405" mass="44309">MSSDALDMANPSPMAGQRAAWSDTQSMVDTTAAAHENLALRCLLDIDQRTALGIWVYPGMWLLVCVFTGLTDLHPWLAWGHVAGLFGLSVVRYGLHRRLPQLLHSHFRATAFAFRALTLLIALYWGGLTGLCIVSLDDHGAAWIMLVLMVAFCGGGNALFAIDRTLRYPYPLALVLPVVACQALQDDPTQQVMLGLELALLLYLRRSSAIVYADYWEARRARRQLARQALALQRASLTDGLTQVHNRVAFDRLGEREWRRHQRDGQPLAVVMVDLDHFKRINDTHGHPAGDRCLQAVSAALAAACTRAGDVVARYGGEEFVVLLPATDAGGAVDVAERLARDIRALRLDVHGTPLSLTCSIGVCARTPDRDAGPDAPGLAALIQSADEALYRAKREGRDRVVLGR</sequence>
<evidence type="ECO:0000256" key="1">
    <source>
        <dbReference type="ARBA" id="ARBA00012528"/>
    </source>
</evidence>
<reference evidence="5 6" key="1">
    <citation type="submission" date="2024-04" db="EMBL/GenBank/DDBJ databases">
        <title>Novel species of the genus Ideonella isolated from streams.</title>
        <authorList>
            <person name="Lu H."/>
        </authorList>
    </citation>
    <scope>NUCLEOTIDE SEQUENCE [LARGE SCALE GENOMIC DNA]</scope>
    <source>
        <strain evidence="5 6">BYS139W</strain>
    </source>
</reference>
<dbReference type="PANTHER" id="PTHR45138">
    <property type="entry name" value="REGULATORY COMPONENTS OF SENSORY TRANSDUCTION SYSTEM"/>
    <property type="match status" value="1"/>
</dbReference>
<dbReference type="PANTHER" id="PTHR45138:SF9">
    <property type="entry name" value="DIGUANYLATE CYCLASE DGCM-RELATED"/>
    <property type="match status" value="1"/>
</dbReference>
<proteinExistence type="predicted"/>
<organism evidence="5 6">
    <name type="scientific">Pseudaquabacterium rugosum</name>
    <dbReference type="NCBI Taxonomy" id="2984194"/>
    <lineage>
        <taxon>Bacteria</taxon>
        <taxon>Pseudomonadati</taxon>
        <taxon>Pseudomonadota</taxon>
        <taxon>Betaproteobacteria</taxon>
        <taxon>Burkholderiales</taxon>
        <taxon>Sphaerotilaceae</taxon>
        <taxon>Pseudaquabacterium</taxon>
    </lineage>
</organism>
<keyword evidence="3" id="KW-0812">Transmembrane</keyword>
<evidence type="ECO:0000313" key="6">
    <source>
        <dbReference type="Proteomes" id="UP001368500"/>
    </source>
</evidence>
<comment type="caution">
    <text evidence="5">The sequence shown here is derived from an EMBL/GenBank/DDBJ whole genome shotgun (WGS) entry which is preliminary data.</text>
</comment>
<dbReference type="EMBL" id="JBBUTF010000005">
    <property type="protein sequence ID" value="MEK8025588.1"/>
    <property type="molecule type" value="Genomic_DNA"/>
</dbReference>
<dbReference type="GO" id="GO:0052621">
    <property type="term" value="F:diguanylate cyclase activity"/>
    <property type="evidence" value="ECO:0007669"/>
    <property type="project" value="UniProtKB-EC"/>
</dbReference>
<dbReference type="SMART" id="SM00267">
    <property type="entry name" value="GGDEF"/>
    <property type="match status" value="1"/>
</dbReference>
<name>A0ABU9BAB3_9BURK</name>
<dbReference type="RefSeq" id="WP_341373372.1">
    <property type="nucleotide sequence ID" value="NZ_JBBUTF010000005.1"/>
</dbReference>
<feature type="transmembrane region" description="Helical" evidence="3">
    <location>
        <begin position="51"/>
        <end position="70"/>
    </location>
</feature>
<keyword evidence="3" id="KW-0472">Membrane</keyword>
<dbReference type="CDD" id="cd01949">
    <property type="entry name" value="GGDEF"/>
    <property type="match status" value="1"/>
</dbReference>
<evidence type="ECO:0000256" key="2">
    <source>
        <dbReference type="ARBA" id="ARBA00034247"/>
    </source>
</evidence>
<dbReference type="EC" id="2.7.7.65" evidence="1"/>
<protein>
    <recommendedName>
        <fullName evidence="1">diguanylate cyclase</fullName>
        <ecNumber evidence="1">2.7.7.65</ecNumber>
    </recommendedName>
</protein>
<evidence type="ECO:0000259" key="4">
    <source>
        <dbReference type="PROSITE" id="PS50887"/>
    </source>
</evidence>
<evidence type="ECO:0000256" key="3">
    <source>
        <dbReference type="SAM" id="Phobius"/>
    </source>
</evidence>
<feature type="transmembrane region" description="Helical" evidence="3">
    <location>
        <begin position="76"/>
        <end position="95"/>
    </location>
</feature>
<keyword evidence="5" id="KW-0548">Nucleotidyltransferase</keyword>
<dbReference type="SUPFAM" id="SSF55073">
    <property type="entry name" value="Nucleotide cyclase"/>
    <property type="match status" value="1"/>
</dbReference>
<keyword evidence="5" id="KW-0808">Transferase</keyword>
<accession>A0ABU9BAB3</accession>